<keyword evidence="1" id="KW-0472">Membrane</keyword>
<feature type="transmembrane region" description="Helical" evidence="1">
    <location>
        <begin position="21"/>
        <end position="43"/>
    </location>
</feature>
<accession>A0A1G1XZW2</accession>
<name>A0A1G1XZW2_9BACT</name>
<gene>
    <name evidence="2" type="ORF">A2729_00065</name>
</gene>
<organism evidence="2 3">
    <name type="scientific">Candidatus Buchananbacteria bacterium RIFCSPHIGHO2_01_FULL_39_14</name>
    <dbReference type="NCBI Taxonomy" id="1797532"/>
    <lineage>
        <taxon>Bacteria</taxon>
        <taxon>Candidatus Buchananiibacteriota</taxon>
    </lineage>
</organism>
<dbReference type="Proteomes" id="UP000178930">
    <property type="component" value="Unassembled WGS sequence"/>
</dbReference>
<dbReference type="EMBL" id="MHIB01000004">
    <property type="protein sequence ID" value="OGY45136.1"/>
    <property type="molecule type" value="Genomic_DNA"/>
</dbReference>
<sequence>MIINLKSQISNLKSLNRGFTLVETIIYVAIVSIILVSISYLILDILGSQTKNTAQLEVSYNLKTIANFLRQDIKAAQNINSLSGQTFNLAMAGDDITYNFDLGNRQITRQVGSLSPAVINTNQVMINGSFFDFSYLARSKNVGINLMIEYKNPDNLPDYNASTTIDFAVELRGRR</sequence>
<evidence type="ECO:0008006" key="4">
    <source>
        <dbReference type="Google" id="ProtNLM"/>
    </source>
</evidence>
<keyword evidence="1" id="KW-0812">Transmembrane</keyword>
<dbReference type="Pfam" id="PF07963">
    <property type="entry name" value="N_methyl"/>
    <property type="match status" value="1"/>
</dbReference>
<keyword evidence="1" id="KW-1133">Transmembrane helix</keyword>
<evidence type="ECO:0000313" key="3">
    <source>
        <dbReference type="Proteomes" id="UP000178930"/>
    </source>
</evidence>
<reference evidence="2 3" key="1">
    <citation type="journal article" date="2016" name="Nat. Commun.">
        <title>Thousands of microbial genomes shed light on interconnected biogeochemical processes in an aquifer system.</title>
        <authorList>
            <person name="Anantharaman K."/>
            <person name="Brown C.T."/>
            <person name="Hug L.A."/>
            <person name="Sharon I."/>
            <person name="Castelle C.J."/>
            <person name="Probst A.J."/>
            <person name="Thomas B.C."/>
            <person name="Singh A."/>
            <person name="Wilkins M.J."/>
            <person name="Karaoz U."/>
            <person name="Brodie E.L."/>
            <person name="Williams K.H."/>
            <person name="Hubbard S.S."/>
            <person name="Banfield J.F."/>
        </authorList>
    </citation>
    <scope>NUCLEOTIDE SEQUENCE [LARGE SCALE GENOMIC DNA]</scope>
</reference>
<evidence type="ECO:0000313" key="2">
    <source>
        <dbReference type="EMBL" id="OGY45136.1"/>
    </source>
</evidence>
<comment type="caution">
    <text evidence="2">The sequence shown here is derived from an EMBL/GenBank/DDBJ whole genome shotgun (WGS) entry which is preliminary data.</text>
</comment>
<protein>
    <recommendedName>
        <fullName evidence="4">Prepilin-type N-terminal cleavage/methylation domain-containing protein</fullName>
    </recommendedName>
</protein>
<dbReference type="InterPro" id="IPR012902">
    <property type="entry name" value="N_methyl_site"/>
</dbReference>
<dbReference type="STRING" id="1797532.A2729_00065"/>
<dbReference type="NCBIfam" id="TIGR02532">
    <property type="entry name" value="IV_pilin_GFxxxE"/>
    <property type="match status" value="1"/>
</dbReference>
<evidence type="ECO:0000256" key="1">
    <source>
        <dbReference type="SAM" id="Phobius"/>
    </source>
</evidence>
<dbReference type="AlphaFoldDB" id="A0A1G1XZW2"/>
<proteinExistence type="predicted"/>